<comment type="caution">
    <text evidence="2">The sequence shown here is derived from an EMBL/GenBank/DDBJ whole genome shotgun (WGS) entry which is preliminary data.</text>
</comment>
<protein>
    <submittedName>
        <fullName evidence="2">Uncharacterized protein</fullName>
    </submittedName>
</protein>
<evidence type="ECO:0000313" key="3">
    <source>
        <dbReference type="Proteomes" id="UP001195769"/>
    </source>
</evidence>
<keyword evidence="3" id="KW-1185">Reference proteome</keyword>
<evidence type="ECO:0000313" key="2">
    <source>
        <dbReference type="EMBL" id="KAG1896325.1"/>
    </source>
</evidence>
<evidence type="ECO:0000256" key="1">
    <source>
        <dbReference type="SAM" id="MobiDB-lite"/>
    </source>
</evidence>
<reference evidence="2" key="1">
    <citation type="journal article" date="2020" name="New Phytol.">
        <title>Comparative genomics reveals dynamic genome evolution in host specialist ectomycorrhizal fungi.</title>
        <authorList>
            <person name="Lofgren L.A."/>
            <person name="Nguyen N.H."/>
            <person name="Vilgalys R."/>
            <person name="Ruytinx J."/>
            <person name="Liao H.L."/>
            <person name="Branco S."/>
            <person name="Kuo A."/>
            <person name="LaButti K."/>
            <person name="Lipzen A."/>
            <person name="Andreopoulos W."/>
            <person name="Pangilinan J."/>
            <person name="Riley R."/>
            <person name="Hundley H."/>
            <person name="Na H."/>
            <person name="Barry K."/>
            <person name="Grigoriev I.V."/>
            <person name="Stajich J.E."/>
            <person name="Kennedy P.G."/>
        </authorList>
    </citation>
    <scope>NUCLEOTIDE SEQUENCE</scope>
    <source>
        <strain evidence="2">FC203</strain>
    </source>
</reference>
<dbReference type="RefSeq" id="XP_041221901.1">
    <property type="nucleotide sequence ID" value="XM_041377331.1"/>
</dbReference>
<dbReference type="EMBL" id="JABBWK010000056">
    <property type="protein sequence ID" value="KAG1896325.1"/>
    <property type="molecule type" value="Genomic_DNA"/>
</dbReference>
<gene>
    <name evidence="2" type="ORF">F5891DRAFT_983513</name>
</gene>
<dbReference type="Proteomes" id="UP001195769">
    <property type="component" value="Unassembled WGS sequence"/>
</dbReference>
<feature type="region of interest" description="Disordered" evidence="1">
    <location>
        <begin position="35"/>
        <end position="71"/>
    </location>
</feature>
<organism evidence="2 3">
    <name type="scientific">Suillus fuscotomentosus</name>
    <dbReference type="NCBI Taxonomy" id="1912939"/>
    <lineage>
        <taxon>Eukaryota</taxon>
        <taxon>Fungi</taxon>
        <taxon>Dikarya</taxon>
        <taxon>Basidiomycota</taxon>
        <taxon>Agaricomycotina</taxon>
        <taxon>Agaricomycetes</taxon>
        <taxon>Agaricomycetidae</taxon>
        <taxon>Boletales</taxon>
        <taxon>Suillineae</taxon>
        <taxon>Suillaceae</taxon>
        <taxon>Suillus</taxon>
    </lineage>
</organism>
<accession>A0AAD4HG33</accession>
<name>A0AAD4HG33_9AGAM</name>
<proteinExistence type="predicted"/>
<dbReference type="AlphaFoldDB" id="A0AAD4HG33"/>
<sequence>MRGITPGPLKCRKTLGLNTRFDRMLAQVHVSNSYSLDPKTRRKRAHSSGSSSVSSYDLPKTPGPVDAYSHEDRLGSDFSVSKMNNRASNPTKSPSVYRKGSKVWLQTKALPMWLAIKWPKQVQKVFNAVICIAMQEQPSNPAWLSQGRCDVARDWPGTPFDMVAKHSDGYTRLTVLGTNIDPSSVSFAPRWLQRRRRRTSPYLGH</sequence>
<dbReference type="GeneID" id="64671629"/>